<organism evidence="2 4">
    <name type="scientific">Clostridium coskatii</name>
    <dbReference type="NCBI Taxonomy" id="1705578"/>
    <lineage>
        <taxon>Bacteria</taxon>
        <taxon>Bacillati</taxon>
        <taxon>Bacillota</taxon>
        <taxon>Clostridia</taxon>
        <taxon>Eubacteriales</taxon>
        <taxon>Clostridiaceae</taxon>
        <taxon>Clostridium</taxon>
    </lineage>
</organism>
<evidence type="ECO:0000313" key="2">
    <source>
        <dbReference type="EMBL" id="OAA94705.1"/>
    </source>
</evidence>
<keyword evidence="1" id="KW-0547">Nucleotide-binding</keyword>
<evidence type="ECO:0000256" key="1">
    <source>
        <dbReference type="PIRNR" id="PIRNR036409"/>
    </source>
</evidence>
<proteinExistence type="inferred from homology"/>
<evidence type="ECO:0000313" key="5">
    <source>
        <dbReference type="Proteomes" id="UP000093694"/>
    </source>
</evidence>
<evidence type="ECO:0000313" key="3">
    <source>
        <dbReference type="EMBL" id="OBR93389.1"/>
    </source>
</evidence>
<dbReference type="CDD" id="cd00882">
    <property type="entry name" value="Ras_like_GTPase"/>
    <property type="match status" value="1"/>
</dbReference>
<dbReference type="PANTHER" id="PTHR40453:SF1">
    <property type="entry name" value="PROTEIN YOEF"/>
    <property type="match status" value="1"/>
</dbReference>
<dbReference type="EMBL" id="LROR01000053">
    <property type="protein sequence ID" value="OBR93389.1"/>
    <property type="molecule type" value="Genomic_DNA"/>
</dbReference>
<dbReference type="EMBL" id="LITQ01000002">
    <property type="protein sequence ID" value="OAA94705.1"/>
    <property type="molecule type" value="Genomic_DNA"/>
</dbReference>
<dbReference type="PANTHER" id="PTHR40453">
    <property type="entry name" value="PROTEIN YOEF"/>
    <property type="match status" value="1"/>
</dbReference>
<dbReference type="Proteomes" id="UP000093694">
    <property type="component" value="Unassembled WGS sequence"/>
</dbReference>
<dbReference type="Pfam" id="PF10662">
    <property type="entry name" value="PduV-EutP"/>
    <property type="match status" value="1"/>
</dbReference>
<comment type="similarity">
    <text evidence="1">Belongs to the EutP/PduV family.</text>
</comment>
<dbReference type="GO" id="GO:0005524">
    <property type="term" value="F:ATP binding"/>
    <property type="evidence" value="ECO:0007669"/>
    <property type="project" value="UniProtKB-UniRule"/>
</dbReference>
<dbReference type="InterPro" id="IPR027417">
    <property type="entry name" value="P-loop_NTPase"/>
</dbReference>
<keyword evidence="5" id="KW-1185">Reference proteome</keyword>
<reference evidence="2 4" key="1">
    <citation type="journal article" date="2015" name="Biotechnol. Bioeng.">
        <title>Genome sequence and phenotypic characterization of Caulobacter segnis.</title>
        <authorList>
            <person name="Patel S."/>
            <person name="Fletcher B."/>
            <person name="Scott D.C."/>
            <person name="Ely B."/>
        </authorList>
    </citation>
    <scope>NUCLEOTIDE SEQUENCE [LARGE SCALE GENOMIC DNA]</scope>
    <source>
        <strain evidence="2 4">PS02</strain>
    </source>
</reference>
<reference evidence="3 5" key="2">
    <citation type="journal article" date="2016" name="Front. Microbiol.">
        <title>Industrial Acetogenic Biocatalysts: A Comparative Metabolic and Genomic Analysis.</title>
        <authorList>
            <person name="Bengelsdorf F."/>
            <person name="Poehlein A."/>
            <person name="Sonja S."/>
            <person name="Erz C."/>
            <person name="Hummel T."/>
            <person name="Hoffmeister S."/>
            <person name="Daniel R."/>
            <person name="Durre P."/>
        </authorList>
    </citation>
    <scope>NUCLEOTIDE SEQUENCE [LARGE SCALE GENOMIC DNA]</scope>
    <source>
        <strain evidence="3 5">PTA-10522</strain>
    </source>
</reference>
<dbReference type="InterPro" id="IPR012381">
    <property type="entry name" value="EutP_PduV"/>
</dbReference>
<dbReference type="GO" id="GO:0006576">
    <property type="term" value="P:biogenic amine metabolic process"/>
    <property type="evidence" value="ECO:0007669"/>
    <property type="project" value="InterPro"/>
</dbReference>
<accession>A0A162JGB7</accession>
<name>A0A162JGB7_9CLOT</name>
<protein>
    <submittedName>
        <fullName evidence="2">Propanediol utilization protein PduV</fullName>
    </submittedName>
</protein>
<gene>
    <name evidence="2" type="primary">pduV_1</name>
    <name evidence="3" type="ORF">CLCOS_24300</name>
    <name evidence="2" type="ORF">WX73_02418</name>
</gene>
<dbReference type="NCBIfam" id="TIGR02528">
    <property type="entry name" value="EutP"/>
    <property type="match status" value="1"/>
</dbReference>
<dbReference type="PIRSF" id="PIRSF036409">
    <property type="entry name" value="EutP_PduV"/>
    <property type="match status" value="1"/>
</dbReference>
<comment type="caution">
    <text evidence="2">The sequence shown here is derived from an EMBL/GenBank/DDBJ whole genome shotgun (WGS) entry which is preliminary data.</text>
</comment>
<dbReference type="AlphaFoldDB" id="A0A162JGB7"/>
<dbReference type="Gene3D" id="3.40.50.300">
    <property type="entry name" value="P-loop containing nucleotide triphosphate hydrolases"/>
    <property type="match status" value="1"/>
</dbReference>
<dbReference type="Proteomes" id="UP000077384">
    <property type="component" value="Unassembled WGS sequence"/>
</dbReference>
<evidence type="ECO:0000313" key="4">
    <source>
        <dbReference type="Proteomes" id="UP000077384"/>
    </source>
</evidence>
<sequence length="144" mass="16135">MKRVMFVGRTGCGKTTLYQAIHNKDIKYKKTQAVNFFSDTIDTPGEYVENVRYYRALNNTSSDCDVIALVHDCTSKVSIFPPGFSSMFSKPVIGIITKIDLCNDEQTLKAAENFLVSAGARYIFKVSSMKSEGINALKKWLDIN</sequence>
<dbReference type="RefSeq" id="WP_063600109.1">
    <property type="nucleotide sequence ID" value="NZ_LITQ01000002.1"/>
</dbReference>
<dbReference type="PATRIC" id="fig|1705578.3.peg.1740"/>
<dbReference type="SUPFAM" id="SSF52540">
    <property type="entry name" value="P-loop containing nucleoside triphosphate hydrolases"/>
    <property type="match status" value="1"/>
</dbReference>